<dbReference type="Gene3D" id="1.10.8.60">
    <property type="match status" value="1"/>
</dbReference>
<keyword evidence="3" id="KW-0805">Transcription regulation</keyword>
<dbReference type="CDD" id="cd00009">
    <property type="entry name" value="AAA"/>
    <property type="match status" value="1"/>
</dbReference>
<accession>A0A3G1KUK2</accession>
<dbReference type="AlphaFoldDB" id="A0A3G1KUK2"/>
<dbReference type="RefSeq" id="WP_148135398.1">
    <property type="nucleotide sequence ID" value="NZ_CP017634.1"/>
</dbReference>
<evidence type="ECO:0000313" key="9">
    <source>
        <dbReference type="Proteomes" id="UP000323521"/>
    </source>
</evidence>
<name>A0A3G1KUK2_FORW1</name>
<reference evidence="8 9" key="1">
    <citation type="submission" date="2016-10" db="EMBL/GenBank/DDBJ databases">
        <title>Complete Genome Sequence of Peptococcaceae strain DCMF.</title>
        <authorList>
            <person name="Edwards R.J."/>
            <person name="Holland S.I."/>
            <person name="Deshpande N.P."/>
            <person name="Wong Y.K."/>
            <person name="Ertan H."/>
            <person name="Manefield M."/>
            <person name="Russell T.L."/>
            <person name="Lee M.J."/>
        </authorList>
    </citation>
    <scope>NUCLEOTIDE SEQUENCE [LARGE SCALE GENOMIC DNA]</scope>
    <source>
        <strain evidence="8 9">DCMF</strain>
    </source>
</reference>
<dbReference type="PROSITE" id="PS00676">
    <property type="entry name" value="SIGMA54_INTERACT_2"/>
    <property type="match status" value="1"/>
</dbReference>
<dbReference type="InterPro" id="IPR002078">
    <property type="entry name" value="Sigma_54_int"/>
</dbReference>
<dbReference type="Pfam" id="PF00989">
    <property type="entry name" value="PAS"/>
    <property type="match status" value="1"/>
</dbReference>
<evidence type="ECO:0000256" key="3">
    <source>
        <dbReference type="ARBA" id="ARBA00023015"/>
    </source>
</evidence>
<dbReference type="CDD" id="cd00130">
    <property type="entry name" value="PAS"/>
    <property type="match status" value="1"/>
</dbReference>
<dbReference type="SUPFAM" id="SSF55785">
    <property type="entry name" value="PYP-like sensor domain (PAS domain)"/>
    <property type="match status" value="1"/>
</dbReference>
<dbReference type="InterPro" id="IPR013767">
    <property type="entry name" value="PAS_fold"/>
</dbReference>
<dbReference type="PANTHER" id="PTHR32071">
    <property type="entry name" value="TRANSCRIPTIONAL REGULATORY PROTEIN"/>
    <property type="match status" value="1"/>
</dbReference>
<keyword evidence="5" id="KW-0804">Transcription</keyword>
<evidence type="ECO:0000259" key="7">
    <source>
        <dbReference type="PROSITE" id="PS50112"/>
    </source>
</evidence>
<dbReference type="SMART" id="SM00091">
    <property type="entry name" value="PAS"/>
    <property type="match status" value="1"/>
</dbReference>
<dbReference type="Proteomes" id="UP000323521">
    <property type="component" value="Chromosome"/>
</dbReference>
<dbReference type="GO" id="GO:0003677">
    <property type="term" value="F:DNA binding"/>
    <property type="evidence" value="ECO:0007669"/>
    <property type="project" value="UniProtKB-KW"/>
</dbReference>
<proteinExistence type="predicted"/>
<dbReference type="InterPro" id="IPR025943">
    <property type="entry name" value="Sigma_54_int_dom_ATP-bd_2"/>
</dbReference>
<keyword evidence="2" id="KW-0067">ATP-binding</keyword>
<dbReference type="InterPro" id="IPR035965">
    <property type="entry name" value="PAS-like_dom_sf"/>
</dbReference>
<dbReference type="Gene3D" id="3.30.450.20">
    <property type="entry name" value="PAS domain"/>
    <property type="match status" value="1"/>
</dbReference>
<dbReference type="PROSITE" id="PS00688">
    <property type="entry name" value="SIGMA54_INTERACT_3"/>
    <property type="match status" value="1"/>
</dbReference>
<dbReference type="InterPro" id="IPR025944">
    <property type="entry name" value="Sigma_54_int_dom_CS"/>
</dbReference>
<dbReference type="InterPro" id="IPR003593">
    <property type="entry name" value="AAA+_ATPase"/>
</dbReference>
<evidence type="ECO:0000259" key="6">
    <source>
        <dbReference type="PROSITE" id="PS50045"/>
    </source>
</evidence>
<dbReference type="EMBL" id="CP017634">
    <property type="protein sequence ID" value="ATW26122.1"/>
    <property type="molecule type" value="Genomic_DNA"/>
</dbReference>
<dbReference type="Gene3D" id="3.40.50.300">
    <property type="entry name" value="P-loop containing nucleotide triphosphate hydrolases"/>
    <property type="match status" value="1"/>
</dbReference>
<keyword evidence="9" id="KW-1185">Reference proteome</keyword>
<dbReference type="PANTHER" id="PTHR32071:SF57">
    <property type="entry name" value="C4-DICARBOXYLATE TRANSPORT TRANSCRIPTIONAL REGULATORY PROTEIN DCTD"/>
    <property type="match status" value="1"/>
</dbReference>
<feature type="domain" description="Sigma-54 factor interaction" evidence="6">
    <location>
        <begin position="343"/>
        <end position="569"/>
    </location>
</feature>
<evidence type="ECO:0000256" key="2">
    <source>
        <dbReference type="ARBA" id="ARBA00022840"/>
    </source>
</evidence>
<dbReference type="SUPFAM" id="SSF52540">
    <property type="entry name" value="P-loop containing nucleoside triphosphate hydrolases"/>
    <property type="match status" value="1"/>
</dbReference>
<keyword evidence="1" id="KW-0547">Nucleotide-binding</keyword>
<evidence type="ECO:0000256" key="5">
    <source>
        <dbReference type="ARBA" id="ARBA00023163"/>
    </source>
</evidence>
<dbReference type="GO" id="GO:0006355">
    <property type="term" value="P:regulation of DNA-templated transcription"/>
    <property type="evidence" value="ECO:0007669"/>
    <property type="project" value="InterPro"/>
</dbReference>
<dbReference type="InterPro" id="IPR000014">
    <property type="entry name" value="PAS"/>
</dbReference>
<evidence type="ECO:0000256" key="4">
    <source>
        <dbReference type="ARBA" id="ARBA00023125"/>
    </source>
</evidence>
<dbReference type="InterPro" id="IPR027417">
    <property type="entry name" value="P-loop_NTPase"/>
</dbReference>
<gene>
    <name evidence="8" type="ORF">DCMF_16280</name>
</gene>
<feature type="domain" description="PAS" evidence="7">
    <location>
        <begin position="213"/>
        <end position="283"/>
    </location>
</feature>
<protein>
    <recommendedName>
        <fullName evidence="10">PAS domain-containing protein</fullName>
    </recommendedName>
</protein>
<dbReference type="KEGG" id="fwa:DCMF_16280"/>
<dbReference type="PROSITE" id="PS50045">
    <property type="entry name" value="SIGMA54_INTERACT_4"/>
    <property type="match status" value="1"/>
</dbReference>
<evidence type="ECO:0000313" key="8">
    <source>
        <dbReference type="EMBL" id="ATW26122.1"/>
    </source>
</evidence>
<dbReference type="InterPro" id="IPR058031">
    <property type="entry name" value="AAA_lid_NorR"/>
</dbReference>
<dbReference type="OrthoDB" id="9803970at2"/>
<evidence type="ECO:0000256" key="1">
    <source>
        <dbReference type="ARBA" id="ARBA00022741"/>
    </source>
</evidence>
<dbReference type="GO" id="GO:0005524">
    <property type="term" value="F:ATP binding"/>
    <property type="evidence" value="ECO:0007669"/>
    <property type="project" value="UniProtKB-KW"/>
</dbReference>
<dbReference type="FunFam" id="3.40.50.300:FF:000006">
    <property type="entry name" value="DNA-binding transcriptional regulator NtrC"/>
    <property type="match status" value="1"/>
</dbReference>
<sequence>MPDKKIVYIVSQNPFTCVQVQQQLTQYLAGYIEVRTWCLKDTEEVPAEKDCDLFIAANKPVYREIRKKLPADQRVLMANRTLEVDSLEEIMALPKDSEVLVAGSWKETAQEKIDLLRGFGLDKIRFYPYWDGCEDYPRHVDIAVITSDQAIPPEIKRVIDIGVRTLDLSTFVEIIVKLDLPREIIDDISKHYIATIFHSAERRSKIAEQSARLKQRLQVVLNTVDQAIIAIDETNELVVFNPAAEKQLSIAADAVLGRNVGEVLPEVDFRTVFQTGESLINSIRCIRSNYFVVNISPILDEENKVLGAVSTLKPIHEVQEMDTKVRRELKRKGNIAKYSFEDIIGEAPALKSTIEMAKTFAGTDLTILLEGASGTGKELLAQAIHLASPRKNAPFVAINFAALPDNLVESELFGYEEGSFTGAKKGGKSGLFEEAHTGTIFLDEIGDASLEVQKKLLRVLEEREVRRIGSSTVTPINVRVIAATNQSLKQLVKQGKYREDLYYRLCTIQVMVPTLRQRKEDIPLLFRYFARKLYQRELGFTPDVLRLLMDYHWPGNIRELQNITNYLCGIIKPEDSVTTQYLTTYLTQDVPTWGAPAPVETGTDDLMKNVIQEFDKLGGQDYLKEIIKKFHEEATFNRGVGRQMLVSSLAQKGMPCPEHKVRLFLKKLERAGCITVGTTRQGSRLTHLGEALHRLFTQRM</sequence>
<evidence type="ECO:0008006" key="10">
    <source>
        <dbReference type="Google" id="ProtNLM"/>
    </source>
</evidence>
<dbReference type="Pfam" id="PF25601">
    <property type="entry name" value="AAA_lid_14"/>
    <property type="match status" value="1"/>
</dbReference>
<organism evidence="8 9">
    <name type="scientific">Formimonas warabiya</name>
    <dbReference type="NCBI Taxonomy" id="1761012"/>
    <lineage>
        <taxon>Bacteria</taxon>
        <taxon>Bacillati</taxon>
        <taxon>Bacillota</taxon>
        <taxon>Clostridia</taxon>
        <taxon>Eubacteriales</taxon>
        <taxon>Peptococcaceae</taxon>
        <taxon>Candidatus Formimonas</taxon>
    </lineage>
</organism>
<dbReference type="PROSITE" id="PS50112">
    <property type="entry name" value="PAS"/>
    <property type="match status" value="1"/>
</dbReference>
<dbReference type="Pfam" id="PF00158">
    <property type="entry name" value="Sigma54_activat"/>
    <property type="match status" value="1"/>
</dbReference>
<dbReference type="SMART" id="SM00382">
    <property type="entry name" value="AAA"/>
    <property type="match status" value="1"/>
</dbReference>
<keyword evidence="4" id="KW-0238">DNA-binding</keyword>